<feature type="chain" id="PRO_5031377998" description="peptide-methionine (S)-S-oxide reductase" evidence="5">
    <location>
        <begin position="27"/>
        <end position="268"/>
    </location>
</feature>
<dbReference type="SUPFAM" id="SSF55068">
    <property type="entry name" value="Peptide methionine sulfoxide reductase"/>
    <property type="match status" value="1"/>
</dbReference>
<reference evidence="7" key="1">
    <citation type="submission" date="2021-01" db="EMBL/GenBank/DDBJ databases">
        <authorList>
            <person name="Corre E."/>
            <person name="Pelletier E."/>
            <person name="Niang G."/>
            <person name="Scheremetjew M."/>
            <person name="Finn R."/>
            <person name="Kale V."/>
            <person name="Holt S."/>
            <person name="Cochrane G."/>
            <person name="Meng A."/>
            <person name="Brown T."/>
            <person name="Cohen L."/>
        </authorList>
    </citation>
    <scope>NUCLEOTIDE SEQUENCE</scope>
    <source>
        <strain evidence="7">CCMP325</strain>
    </source>
</reference>
<proteinExistence type="inferred from homology"/>
<protein>
    <recommendedName>
        <fullName evidence="2">peptide-methionine (S)-S-oxide reductase</fullName>
        <ecNumber evidence="2">1.8.4.11</ecNumber>
    </recommendedName>
    <alternativeName>
        <fullName evidence="4">Peptide-methionine (S)-S-oxide reductase</fullName>
    </alternativeName>
</protein>
<dbReference type="PANTHER" id="PTHR43774">
    <property type="entry name" value="PEPTIDE METHIONINE SULFOXIDE REDUCTASE"/>
    <property type="match status" value="1"/>
</dbReference>
<dbReference type="HAMAP" id="MF_01401">
    <property type="entry name" value="MsrA"/>
    <property type="match status" value="1"/>
</dbReference>
<keyword evidence="3" id="KW-0560">Oxidoreductase</keyword>
<dbReference type="Pfam" id="PF01625">
    <property type="entry name" value="PMSR"/>
    <property type="match status" value="1"/>
</dbReference>
<evidence type="ECO:0000259" key="6">
    <source>
        <dbReference type="Pfam" id="PF01625"/>
    </source>
</evidence>
<sequence>MAAFLFAKCFLPFIMVGLLIVPKASCYSTLHVTTSFGRKSMVVSSNRNAYIGICQFRSHRRRLEALRWSMEVNSISPTTKFATVGGGCFWCTEAVFLRANGVVKVRSGYAGGSTKNPNYRQVVSGKTGHAEVVQIEYDPAKISLREIYDLHLVSHDPTQKDRQGADIGSQYRSIIFYETEEEKNVATEAIQQAQEALSSQKLFGIIPRQGKVMTEVKQLDEFFEAEAYHQDYYSKNPNQPYCIINIVPKLQSFEVRQSLARLEARNDP</sequence>
<name>A0A7S0I0H3_9CRYP</name>
<keyword evidence="5" id="KW-0732">Signal</keyword>
<evidence type="ECO:0000256" key="5">
    <source>
        <dbReference type="SAM" id="SignalP"/>
    </source>
</evidence>
<comment type="similarity">
    <text evidence="1">Belongs to the MsrA Met sulfoxide reductase family.</text>
</comment>
<evidence type="ECO:0000256" key="3">
    <source>
        <dbReference type="ARBA" id="ARBA00023002"/>
    </source>
</evidence>
<gene>
    <name evidence="7" type="ORF">HPHI1048_LOCUS23059</name>
</gene>
<feature type="signal peptide" evidence="5">
    <location>
        <begin position="1"/>
        <end position="26"/>
    </location>
</feature>
<evidence type="ECO:0000256" key="2">
    <source>
        <dbReference type="ARBA" id="ARBA00012502"/>
    </source>
</evidence>
<dbReference type="NCBIfam" id="TIGR00401">
    <property type="entry name" value="msrA"/>
    <property type="match status" value="1"/>
</dbReference>
<dbReference type="EC" id="1.8.4.11" evidence="2"/>
<accession>A0A7S0I0H3</accession>
<evidence type="ECO:0000256" key="4">
    <source>
        <dbReference type="ARBA" id="ARBA00030643"/>
    </source>
</evidence>
<organism evidence="7">
    <name type="scientific">Hanusia phi</name>
    <dbReference type="NCBI Taxonomy" id="3032"/>
    <lineage>
        <taxon>Eukaryota</taxon>
        <taxon>Cryptophyceae</taxon>
        <taxon>Pyrenomonadales</taxon>
        <taxon>Geminigeraceae</taxon>
        <taxon>Hanusia</taxon>
    </lineage>
</organism>
<dbReference type="AlphaFoldDB" id="A0A7S0I0H3"/>
<dbReference type="EMBL" id="HBEO01034091">
    <property type="protein sequence ID" value="CAD8507309.1"/>
    <property type="molecule type" value="Transcribed_RNA"/>
</dbReference>
<dbReference type="InterPro" id="IPR036509">
    <property type="entry name" value="Met_Sox_Rdtase_MsrA_sf"/>
</dbReference>
<dbReference type="Gene3D" id="3.30.1060.10">
    <property type="entry name" value="Peptide methionine sulphoxide reductase MsrA"/>
    <property type="match status" value="1"/>
</dbReference>
<evidence type="ECO:0000256" key="1">
    <source>
        <dbReference type="ARBA" id="ARBA00005591"/>
    </source>
</evidence>
<dbReference type="PANTHER" id="PTHR43774:SF1">
    <property type="entry name" value="PEPTIDE METHIONINE SULFOXIDE REDUCTASE MSRA 2"/>
    <property type="match status" value="1"/>
</dbReference>
<dbReference type="InterPro" id="IPR002569">
    <property type="entry name" value="Met_Sox_Rdtase_MsrA_dom"/>
</dbReference>
<evidence type="ECO:0000313" key="7">
    <source>
        <dbReference type="EMBL" id="CAD8507309.1"/>
    </source>
</evidence>
<feature type="domain" description="Peptide methionine sulphoxide reductase MsrA" evidence="6">
    <location>
        <begin position="82"/>
        <end position="242"/>
    </location>
</feature>
<dbReference type="GO" id="GO:0008113">
    <property type="term" value="F:peptide-methionine (S)-S-oxide reductase activity"/>
    <property type="evidence" value="ECO:0007669"/>
    <property type="project" value="UniProtKB-EC"/>
</dbReference>